<evidence type="ECO:0000256" key="13">
    <source>
        <dbReference type="ARBA" id="ARBA00023180"/>
    </source>
</evidence>
<reference evidence="15" key="1">
    <citation type="submission" date="2021-12" db="EMBL/GenBank/DDBJ databases">
        <authorList>
            <person name="Rodrigo-Torres L."/>
            <person name="Arahal R. D."/>
            <person name="Lucena T."/>
        </authorList>
    </citation>
    <scope>NUCLEOTIDE SEQUENCE</scope>
    <source>
        <strain evidence="15">CECT 8419</strain>
    </source>
</reference>
<keyword evidence="4" id="KW-0808">Transferase</keyword>
<keyword evidence="5" id="KW-0812">Transmembrane</keyword>
<evidence type="ECO:0000256" key="8">
    <source>
        <dbReference type="ARBA" id="ARBA00022968"/>
    </source>
</evidence>
<dbReference type="InterPro" id="IPR043538">
    <property type="entry name" value="XYLT"/>
</dbReference>
<evidence type="ECO:0000256" key="11">
    <source>
        <dbReference type="ARBA" id="ARBA00023136"/>
    </source>
</evidence>
<evidence type="ECO:0000256" key="7">
    <source>
        <dbReference type="ARBA" id="ARBA00022824"/>
    </source>
</evidence>
<evidence type="ECO:0000256" key="4">
    <source>
        <dbReference type="ARBA" id="ARBA00022679"/>
    </source>
</evidence>
<accession>A0ABN8F625</accession>
<evidence type="ECO:0000256" key="14">
    <source>
        <dbReference type="ARBA" id="ARBA00042865"/>
    </source>
</evidence>
<evidence type="ECO:0000313" key="16">
    <source>
        <dbReference type="Proteomes" id="UP000837803"/>
    </source>
</evidence>
<evidence type="ECO:0000256" key="3">
    <source>
        <dbReference type="ARBA" id="ARBA00022676"/>
    </source>
</evidence>
<gene>
    <name evidence="15" type="ORF">LEM8419_00821</name>
</gene>
<comment type="subcellular location">
    <subcellularLocation>
        <location evidence="2">Endoplasmic reticulum membrane</location>
        <topology evidence="2">Single-pass type II membrane protein</topology>
    </subcellularLocation>
    <subcellularLocation>
        <location evidence="1">Golgi apparatus membrane</location>
        <topology evidence="1">Single-pass type II membrane protein</topology>
    </subcellularLocation>
</comment>
<keyword evidence="10" id="KW-0333">Golgi apparatus</keyword>
<evidence type="ECO:0000256" key="9">
    <source>
        <dbReference type="ARBA" id="ARBA00022989"/>
    </source>
</evidence>
<keyword evidence="8" id="KW-0735">Signal-anchor</keyword>
<evidence type="ECO:0000256" key="5">
    <source>
        <dbReference type="ARBA" id="ARBA00022692"/>
    </source>
</evidence>
<evidence type="ECO:0000313" key="15">
    <source>
        <dbReference type="EMBL" id="CAH0999521.1"/>
    </source>
</evidence>
<keyword evidence="7" id="KW-0256">Endoplasmic reticulum</keyword>
<protein>
    <recommendedName>
        <fullName evidence="14">Peptide O-xylosyltransferase</fullName>
    </recommendedName>
</protein>
<comment type="caution">
    <text evidence="15">The sequence shown here is derived from an EMBL/GenBank/DDBJ whole genome shotgun (WGS) entry which is preliminary data.</text>
</comment>
<keyword evidence="11" id="KW-0472">Membrane</keyword>
<name>A0ABN8F625_9BACT</name>
<keyword evidence="16" id="KW-1185">Reference proteome</keyword>
<dbReference type="Proteomes" id="UP000837803">
    <property type="component" value="Unassembled WGS sequence"/>
</dbReference>
<evidence type="ECO:0000256" key="1">
    <source>
        <dbReference type="ARBA" id="ARBA00004323"/>
    </source>
</evidence>
<dbReference type="PANTHER" id="PTHR46025:SF3">
    <property type="entry name" value="XYLOSYLTRANSFERASE OXT"/>
    <property type="match status" value="1"/>
</dbReference>
<dbReference type="EMBL" id="CAKLPZ010000001">
    <property type="protein sequence ID" value="CAH0999521.1"/>
    <property type="molecule type" value="Genomic_DNA"/>
</dbReference>
<keyword evidence="3" id="KW-0328">Glycosyltransferase</keyword>
<dbReference type="Pfam" id="PF02485">
    <property type="entry name" value="Branch"/>
    <property type="match status" value="1"/>
</dbReference>
<proteinExistence type="predicted"/>
<keyword evidence="13" id="KW-0325">Glycoprotein</keyword>
<evidence type="ECO:0000256" key="6">
    <source>
        <dbReference type="ARBA" id="ARBA00022723"/>
    </source>
</evidence>
<organism evidence="15 16">
    <name type="scientific">Neolewinella maritima</name>
    <dbReference type="NCBI Taxonomy" id="1383882"/>
    <lineage>
        <taxon>Bacteria</taxon>
        <taxon>Pseudomonadati</taxon>
        <taxon>Bacteroidota</taxon>
        <taxon>Saprospiria</taxon>
        <taxon>Saprospirales</taxon>
        <taxon>Lewinellaceae</taxon>
        <taxon>Neolewinella</taxon>
    </lineage>
</organism>
<dbReference type="PANTHER" id="PTHR46025">
    <property type="entry name" value="XYLOSYLTRANSFERASE OXT"/>
    <property type="match status" value="1"/>
</dbReference>
<evidence type="ECO:0000256" key="2">
    <source>
        <dbReference type="ARBA" id="ARBA00004648"/>
    </source>
</evidence>
<keyword evidence="9" id="KW-1133">Transmembrane helix</keyword>
<keyword evidence="6" id="KW-0479">Metal-binding</keyword>
<dbReference type="RefSeq" id="WP_238749701.1">
    <property type="nucleotide sequence ID" value="NZ_CAKLPZ010000001.1"/>
</dbReference>
<evidence type="ECO:0000256" key="10">
    <source>
        <dbReference type="ARBA" id="ARBA00023034"/>
    </source>
</evidence>
<dbReference type="InterPro" id="IPR003406">
    <property type="entry name" value="Glyco_trans_14"/>
</dbReference>
<keyword evidence="12" id="KW-1015">Disulfide bond</keyword>
<evidence type="ECO:0000256" key="12">
    <source>
        <dbReference type="ARBA" id="ARBA00023157"/>
    </source>
</evidence>
<sequence length="318" mass="36665">MNLHYLILAHTQAAQLRRLVDRLAGPATSFYINVDAGVDLAPFTEAFRGSPPEVHLLEDGERYATPWGDIGLVHATLELLQRVLRTGREGYCILLSGQDYPLRSNEEIRAFFRQRPRTNYIESFKLPSNVWAQGGLNRIREYKYNLSARREDFITMPSPFCRRFYRPSVIKSWVKALLRGKLIVDRKLLRPRRFPAYLQPYGGEHWWALTTETVRDIFSFLGAHPDYLVYHRDTVLAEEIFLQSIVNHLYRNEPDRIAHKVTFANWGTEGQSGPTDLRINDLARLRKLGPGYLYARKFNATVDSAILDALDARTAISN</sequence>